<dbReference type="Pfam" id="PF13460">
    <property type="entry name" value="NAD_binding_10"/>
    <property type="match status" value="1"/>
</dbReference>
<feature type="region of interest" description="Disordered" evidence="1">
    <location>
        <begin position="345"/>
        <end position="367"/>
    </location>
</feature>
<sequence length="403" mass="43693">MHTSEMFRLVAIWVFRHSIKRDSVDFIPKIGITGKSIFFLGATGYVGGTVLTKLLALPTPPSKVTCLVRSPDKAKLFDQLTLPSGTTLTVLFGSLQDLDKLIAGAEEADVVINAASADDLDAVKALMQGMKNRKDETGHRSVFIETSGTGLFIDDARGEWATDLIYTDLHPTPKTRDSPALLSMEDVPPNAPHREVDAAINEGDARGDFKSFIIVPPTIWGAGQGEIYDKGISNSFSQQMPRLIKISLDRGAAAVVGKGANIWGHVNVGDLGDLFAIIYQRALQTASEGTKSAAIGHGKSGFYLSISGEYTSLAAAQAIGQAMVENKLGDSAQPTRLSEEEVQKYYGNSPYTGSNSRGRGDRSKSIGWRPKLADERDFLRGVREETVRVRKVFDGVYVPKKRS</sequence>
<reference evidence="3" key="1">
    <citation type="journal article" date="2022" name="G3 (Bethesda)">
        <title>High quality genome of the basidiomycete yeast Dioszegia hungarica PDD-24b-2 isolated from cloud water.</title>
        <authorList>
            <person name="Jarrige D."/>
            <person name="Haridas S."/>
            <person name="Bleykasten-Grosshans C."/>
            <person name="Joly M."/>
            <person name="Nadalig T."/>
            <person name="Sancelme M."/>
            <person name="Vuilleumier S."/>
            <person name="Grigoriev I.V."/>
            <person name="Amato P."/>
            <person name="Bringel F."/>
        </authorList>
    </citation>
    <scope>NUCLEOTIDE SEQUENCE</scope>
    <source>
        <strain evidence="3">PDD-24b-2</strain>
    </source>
</reference>
<evidence type="ECO:0000313" key="4">
    <source>
        <dbReference type="Proteomes" id="UP001164286"/>
    </source>
</evidence>
<dbReference type="InterPro" id="IPR051783">
    <property type="entry name" value="NAD(P)-dependent_oxidoreduct"/>
</dbReference>
<name>A0AA38LPE2_9TREE</name>
<evidence type="ECO:0000313" key="3">
    <source>
        <dbReference type="EMBL" id="KAI9631887.1"/>
    </source>
</evidence>
<dbReference type="RefSeq" id="XP_052941664.1">
    <property type="nucleotide sequence ID" value="XM_053089226.1"/>
</dbReference>
<dbReference type="Gene3D" id="3.40.50.720">
    <property type="entry name" value="NAD(P)-binding Rossmann-like Domain"/>
    <property type="match status" value="1"/>
</dbReference>
<accession>A0AA38LPE2</accession>
<dbReference type="PANTHER" id="PTHR48079">
    <property type="entry name" value="PROTEIN YEEZ"/>
    <property type="match status" value="1"/>
</dbReference>
<comment type="caution">
    <text evidence="3">The sequence shown here is derived from an EMBL/GenBank/DDBJ whole genome shotgun (WGS) entry which is preliminary data.</text>
</comment>
<dbReference type="GO" id="GO:0004029">
    <property type="term" value="F:aldehyde dehydrogenase (NAD+) activity"/>
    <property type="evidence" value="ECO:0007669"/>
    <property type="project" value="TreeGrafter"/>
</dbReference>
<dbReference type="AlphaFoldDB" id="A0AA38LPE2"/>
<evidence type="ECO:0000259" key="2">
    <source>
        <dbReference type="Pfam" id="PF13460"/>
    </source>
</evidence>
<evidence type="ECO:0000256" key="1">
    <source>
        <dbReference type="SAM" id="MobiDB-lite"/>
    </source>
</evidence>
<dbReference type="Proteomes" id="UP001164286">
    <property type="component" value="Unassembled WGS sequence"/>
</dbReference>
<dbReference type="PANTHER" id="PTHR48079:SF6">
    <property type="entry name" value="NAD(P)-BINDING DOMAIN-CONTAINING PROTEIN-RELATED"/>
    <property type="match status" value="1"/>
</dbReference>
<dbReference type="InterPro" id="IPR036291">
    <property type="entry name" value="NAD(P)-bd_dom_sf"/>
</dbReference>
<feature type="domain" description="NAD(P)-binding" evidence="2">
    <location>
        <begin position="41"/>
        <end position="164"/>
    </location>
</feature>
<dbReference type="InterPro" id="IPR016040">
    <property type="entry name" value="NAD(P)-bd_dom"/>
</dbReference>
<dbReference type="EMBL" id="JAKWFO010000016">
    <property type="protein sequence ID" value="KAI9631887.1"/>
    <property type="molecule type" value="Genomic_DNA"/>
</dbReference>
<gene>
    <name evidence="3" type="ORF">MKK02DRAFT_35637</name>
</gene>
<organism evidence="3 4">
    <name type="scientific">Dioszegia hungarica</name>
    <dbReference type="NCBI Taxonomy" id="4972"/>
    <lineage>
        <taxon>Eukaryota</taxon>
        <taxon>Fungi</taxon>
        <taxon>Dikarya</taxon>
        <taxon>Basidiomycota</taxon>
        <taxon>Agaricomycotina</taxon>
        <taxon>Tremellomycetes</taxon>
        <taxon>Tremellales</taxon>
        <taxon>Bulleribasidiaceae</taxon>
        <taxon>Dioszegia</taxon>
    </lineage>
</organism>
<protein>
    <recommendedName>
        <fullName evidence="2">NAD(P)-binding domain-containing protein</fullName>
    </recommendedName>
</protein>
<dbReference type="GO" id="GO:0005737">
    <property type="term" value="C:cytoplasm"/>
    <property type="evidence" value="ECO:0007669"/>
    <property type="project" value="TreeGrafter"/>
</dbReference>
<dbReference type="SUPFAM" id="SSF51735">
    <property type="entry name" value="NAD(P)-binding Rossmann-fold domains"/>
    <property type="match status" value="1"/>
</dbReference>
<proteinExistence type="predicted"/>
<keyword evidence="4" id="KW-1185">Reference proteome</keyword>
<dbReference type="GeneID" id="77728431"/>